<protein>
    <submittedName>
        <fullName evidence="1">Uncharacterized protein</fullName>
    </submittedName>
</protein>
<evidence type="ECO:0000313" key="2">
    <source>
        <dbReference type="Proteomes" id="UP000523007"/>
    </source>
</evidence>
<dbReference type="EMBL" id="JACHJT010000001">
    <property type="protein sequence ID" value="MBB4931364.1"/>
    <property type="molecule type" value="Genomic_DNA"/>
</dbReference>
<keyword evidence="2" id="KW-1185">Reference proteome</keyword>
<dbReference type="Proteomes" id="UP000523007">
    <property type="component" value="Unassembled WGS sequence"/>
</dbReference>
<dbReference type="AlphaFoldDB" id="A0A7W7W325"/>
<gene>
    <name evidence="1" type="ORF">F4561_002184</name>
</gene>
<dbReference type="RefSeq" id="WP_184577425.1">
    <property type="nucleotide sequence ID" value="NZ_JACHJT010000001.1"/>
</dbReference>
<evidence type="ECO:0000313" key="1">
    <source>
        <dbReference type="EMBL" id="MBB4931364.1"/>
    </source>
</evidence>
<organism evidence="1 2">
    <name type="scientific">Lipingzhangella halophila</name>
    <dbReference type="NCBI Taxonomy" id="1783352"/>
    <lineage>
        <taxon>Bacteria</taxon>
        <taxon>Bacillati</taxon>
        <taxon>Actinomycetota</taxon>
        <taxon>Actinomycetes</taxon>
        <taxon>Streptosporangiales</taxon>
        <taxon>Nocardiopsidaceae</taxon>
        <taxon>Lipingzhangella</taxon>
    </lineage>
</organism>
<proteinExistence type="predicted"/>
<reference evidence="1 2" key="1">
    <citation type="submission" date="2020-08" db="EMBL/GenBank/DDBJ databases">
        <title>Sequencing the genomes of 1000 actinobacteria strains.</title>
        <authorList>
            <person name="Klenk H.-P."/>
        </authorList>
    </citation>
    <scope>NUCLEOTIDE SEQUENCE [LARGE SCALE GENOMIC DNA]</scope>
    <source>
        <strain evidence="1 2">DSM 102030</strain>
    </source>
</reference>
<name>A0A7W7W325_9ACTN</name>
<accession>A0A7W7W325</accession>
<comment type="caution">
    <text evidence="1">The sequence shown here is derived from an EMBL/GenBank/DDBJ whole genome shotgun (WGS) entry which is preliminary data.</text>
</comment>
<sequence length="108" mass="12089">MTTPATSPTDDILDPQRILAALPEREHEQFLAEYRAAAETAMHDPAQWGHLRRVLHVWRMKSVACNTPGFYQRRAEAANPGPDTVVPAGEVMPGWNERLAELGLTDDR</sequence>
<dbReference type="Pfam" id="PF19760">
    <property type="entry name" value="DUF6247"/>
    <property type="match status" value="1"/>
</dbReference>
<dbReference type="InterPro" id="IPR046214">
    <property type="entry name" value="DUF6247"/>
</dbReference>